<dbReference type="InterPro" id="IPR001853">
    <property type="entry name" value="DSBA-like_thioredoxin_dom"/>
</dbReference>
<dbReference type="RefSeq" id="WP_205261666.1">
    <property type="nucleotide sequence ID" value="NZ_JAERWK010000020.1"/>
</dbReference>
<name>A0A938YF55_9ACTN</name>
<feature type="domain" description="DSBA-like thioredoxin" evidence="1">
    <location>
        <begin position="6"/>
        <end position="211"/>
    </location>
</feature>
<sequence length="220" mass="24047">MTEAITVDVWTDVVCPWCWIGKRKFEAGLAAFQADGGGPVRVRAHSYELTPDALVGDHQPVAEYFVRKRGVAPAQAQQMLDQVTGIAADVGLEYHFEHAQHTNTRLAHQVLHLAAGRGAQDAVLERLYRAYFCDGRRIGDPAELADLAAEAGLDRDEVLTALRDGTYVADVDADLARARAYGIQGVPFFVLDGRYGVSGAQDPEVFRQALQQVADERVQA</sequence>
<dbReference type="PANTHER" id="PTHR13887:SF41">
    <property type="entry name" value="THIOREDOXIN SUPERFAMILY PROTEIN"/>
    <property type="match status" value="1"/>
</dbReference>
<dbReference type="Proteomes" id="UP000663792">
    <property type="component" value="Unassembled WGS sequence"/>
</dbReference>
<dbReference type="GO" id="GO:0016491">
    <property type="term" value="F:oxidoreductase activity"/>
    <property type="evidence" value="ECO:0007669"/>
    <property type="project" value="InterPro"/>
</dbReference>
<organism evidence="2 3">
    <name type="scientific">Nakamurella leprariae</name>
    <dbReference type="NCBI Taxonomy" id="2803911"/>
    <lineage>
        <taxon>Bacteria</taxon>
        <taxon>Bacillati</taxon>
        <taxon>Actinomycetota</taxon>
        <taxon>Actinomycetes</taxon>
        <taxon>Nakamurellales</taxon>
        <taxon>Nakamurellaceae</taxon>
        <taxon>Nakamurella</taxon>
    </lineage>
</organism>
<comment type="caution">
    <text evidence="2">The sequence shown here is derived from an EMBL/GenBank/DDBJ whole genome shotgun (WGS) entry which is preliminary data.</text>
</comment>
<evidence type="ECO:0000313" key="2">
    <source>
        <dbReference type="EMBL" id="MBM9468724.1"/>
    </source>
</evidence>
<accession>A0A938YF55</accession>
<protein>
    <submittedName>
        <fullName evidence="2">DsbA family oxidoreductase</fullName>
    </submittedName>
</protein>
<dbReference type="CDD" id="cd03024">
    <property type="entry name" value="DsbA_FrnE"/>
    <property type="match status" value="1"/>
</dbReference>
<dbReference type="AlphaFoldDB" id="A0A938YF55"/>
<dbReference type="Pfam" id="PF01323">
    <property type="entry name" value="DSBA"/>
    <property type="match status" value="1"/>
</dbReference>
<proteinExistence type="predicted"/>
<keyword evidence="3" id="KW-1185">Reference proteome</keyword>
<dbReference type="Gene3D" id="3.40.30.10">
    <property type="entry name" value="Glutaredoxin"/>
    <property type="match status" value="1"/>
</dbReference>
<gene>
    <name evidence="2" type="ORF">JL106_15685</name>
</gene>
<dbReference type="InterPro" id="IPR036249">
    <property type="entry name" value="Thioredoxin-like_sf"/>
</dbReference>
<reference evidence="2" key="1">
    <citation type="submission" date="2021-01" db="EMBL/GenBank/DDBJ databases">
        <title>YIM 132084 draft genome.</title>
        <authorList>
            <person name="An D."/>
        </authorList>
    </citation>
    <scope>NUCLEOTIDE SEQUENCE</scope>
    <source>
        <strain evidence="2">YIM 132084</strain>
    </source>
</reference>
<evidence type="ECO:0000313" key="3">
    <source>
        <dbReference type="Proteomes" id="UP000663792"/>
    </source>
</evidence>
<dbReference type="SUPFAM" id="SSF52833">
    <property type="entry name" value="Thioredoxin-like"/>
    <property type="match status" value="1"/>
</dbReference>
<dbReference type="PANTHER" id="PTHR13887">
    <property type="entry name" value="GLUTATHIONE S-TRANSFERASE KAPPA"/>
    <property type="match status" value="1"/>
</dbReference>
<dbReference type="EMBL" id="JAERWK010000020">
    <property type="protein sequence ID" value="MBM9468724.1"/>
    <property type="molecule type" value="Genomic_DNA"/>
</dbReference>
<evidence type="ECO:0000259" key="1">
    <source>
        <dbReference type="Pfam" id="PF01323"/>
    </source>
</evidence>